<dbReference type="EMBL" id="CM051398">
    <property type="protein sequence ID" value="KAJ4718961.1"/>
    <property type="molecule type" value="Genomic_DNA"/>
</dbReference>
<sequence length="488" mass="56280">MSIMSSQVSAASILIQDDDQQNSNRHSANFHPTLWGDHFLAYANDSMKIDPATREEYEELKQDVRRLITANTDEQVKKLQFIDTVQRLGVAYLFEKEIEDELEKIHDHLYIDSDNDHDLYTVSLAFRLMRQQGIKISCDVFEKFKDEESKFKAMLISDIQGLLSLYEAAHLAIHEEDILDEAIAFATTHLKSAISHVCPNLAKQINHVLHRPLRKTLPRLDTLYFLSIYPRDDSYNKKLLKFAKLDFNMLQATHQEELSAITRWDIGTIDILPEYMNIIYKTLLDIYGEIEGELAKQGRSYCLRYVKEKMQELVAMDFVEAKWFNEGYVPTIEEYMEVALISVCNLMLATISFVGMGDIATKESFEWISSNPKIVRASSVICRLMDDIVSHKFEQSRGHVASAIECYTKQHGVSEEDAVNVFRKEVENAWKDMNQELLKPTAFPMPLMERVLNLACVMDYLHKDSDSYTNAHLVKDQIASLLRDPLLL</sequence>
<evidence type="ECO:0000313" key="2">
    <source>
        <dbReference type="Proteomes" id="UP001164539"/>
    </source>
</evidence>
<proteinExistence type="predicted"/>
<keyword evidence="2" id="KW-1185">Reference proteome</keyword>
<organism evidence="1 2">
    <name type="scientific">Melia azedarach</name>
    <name type="common">Chinaberry tree</name>
    <dbReference type="NCBI Taxonomy" id="155640"/>
    <lineage>
        <taxon>Eukaryota</taxon>
        <taxon>Viridiplantae</taxon>
        <taxon>Streptophyta</taxon>
        <taxon>Embryophyta</taxon>
        <taxon>Tracheophyta</taxon>
        <taxon>Spermatophyta</taxon>
        <taxon>Magnoliopsida</taxon>
        <taxon>eudicotyledons</taxon>
        <taxon>Gunneridae</taxon>
        <taxon>Pentapetalae</taxon>
        <taxon>rosids</taxon>
        <taxon>malvids</taxon>
        <taxon>Sapindales</taxon>
        <taxon>Meliaceae</taxon>
        <taxon>Melia</taxon>
    </lineage>
</organism>
<name>A0ACC1Y5I3_MELAZ</name>
<evidence type="ECO:0000313" key="1">
    <source>
        <dbReference type="EMBL" id="KAJ4718961.1"/>
    </source>
</evidence>
<dbReference type="Proteomes" id="UP001164539">
    <property type="component" value="Chromosome 5"/>
</dbReference>
<gene>
    <name evidence="1" type="ORF">OWV82_010586</name>
</gene>
<reference evidence="1 2" key="1">
    <citation type="journal article" date="2023" name="Science">
        <title>Complex scaffold remodeling in plant triterpene biosynthesis.</title>
        <authorList>
            <person name="De La Pena R."/>
            <person name="Hodgson H."/>
            <person name="Liu J.C."/>
            <person name="Stephenson M.J."/>
            <person name="Martin A.C."/>
            <person name="Owen C."/>
            <person name="Harkess A."/>
            <person name="Leebens-Mack J."/>
            <person name="Jimenez L.E."/>
            <person name="Osbourn A."/>
            <person name="Sattely E.S."/>
        </authorList>
    </citation>
    <scope>NUCLEOTIDE SEQUENCE [LARGE SCALE GENOMIC DNA]</scope>
    <source>
        <strain evidence="2">cv. JPN11</strain>
        <tissue evidence="1">Leaf</tissue>
    </source>
</reference>
<protein>
    <submittedName>
        <fullName evidence="1">Sesquiterpene synthase</fullName>
    </submittedName>
</protein>
<comment type="caution">
    <text evidence="1">The sequence shown here is derived from an EMBL/GenBank/DDBJ whole genome shotgun (WGS) entry which is preliminary data.</text>
</comment>
<accession>A0ACC1Y5I3</accession>